<dbReference type="InterPro" id="IPR055344">
    <property type="entry name" value="SecD_SecF_C_bact"/>
</dbReference>
<dbReference type="InterPro" id="IPR048631">
    <property type="entry name" value="SecD_1st"/>
</dbReference>
<protein>
    <submittedName>
        <fullName evidence="12">Bifunctional preprotein translocase subunit SecD/SecF</fullName>
    </submittedName>
</protein>
<dbReference type="HAMAP" id="MF_01463_B">
    <property type="entry name" value="SecD_B"/>
    <property type="match status" value="1"/>
</dbReference>
<dbReference type="GO" id="GO:0015450">
    <property type="term" value="F:protein-transporting ATPase activity"/>
    <property type="evidence" value="ECO:0007669"/>
    <property type="project" value="InterPro"/>
</dbReference>
<feature type="transmembrane region" description="Helical" evidence="9">
    <location>
        <begin position="609"/>
        <end position="630"/>
    </location>
</feature>
<keyword evidence="3" id="KW-1003">Cell membrane</keyword>
<reference evidence="12" key="1">
    <citation type="journal article" date="2013" name="Environ. Microbiol.">
        <title>Microbiota from the distal guts of lean and obese adolescents exhibit partial functional redundancy besides clear differences in community structure.</title>
        <authorList>
            <person name="Ferrer M."/>
            <person name="Ruiz A."/>
            <person name="Lanza F."/>
            <person name="Haange S.B."/>
            <person name="Oberbach A."/>
            <person name="Till H."/>
            <person name="Bargiela R."/>
            <person name="Campoy C."/>
            <person name="Segura M.T."/>
            <person name="Richter M."/>
            <person name="von Bergen M."/>
            <person name="Seifert J."/>
            <person name="Suarez A."/>
        </authorList>
    </citation>
    <scope>NUCLEOTIDE SEQUENCE</scope>
</reference>
<dbReference type="PANTHER" id="PTHR30081:SF1">
    <property type="entry name" value="PROTEIN TRANSLOCASE SUBUNIT SECD"/>
    <property type="match status" value="1"/>
</dbReference>
<feature type="domain" description="Protein translocase subunit SecDF P1" evidence="11">
    <location>
        <begin position="76"/>
        <end position="135"/>
    </location>
</feature>
<feature type="transmembrane region" description="Helical" evidence="9">
    <location>
        <begin position="636"/>
        <end position="657"/>
    </location>
</feature>
<keyword evidence="7" id="KW-0811">Translocation</keyword>
<keyword evidence="8 9" id="KW-0472">Membrane</keyword>
<evidence type="ECO:0000256" key="6">
    <source>
        <dbReference type="ARBA" id="ARBA00022989"/>
    </source>
</evidence>
<feature type="transmembrane region" description="Helical" evidence="9">
    <location>
        <begin position="585"/>
        <end position="602"/>
    </location>
</feature>
<feature type="transmembrane region" description="Helical" evidence="9">
    <location>
        <begin position="305"/>
        <end position="324"/>
    </location>
</feature>
<evidence type="ECO:0000256" key="7">
    <source>
        <dbReference type="ARBA" id="ARBA00023010"/>
    </source>
</evidence>
<dbReference type="AlphaFoldDB" id="K1SBB7"/>
<organism evidence="12">
    <name type="scientific">human gut metagenome</name>
    <dbReference type="NCBI Taxonomy" id="408170"/>
    <lineage>
        <taxon>unclassified sequences</taxon>
        <taxon>metagenomes</taxon>
        <taxon>organismal metagenomes</taxon>
    </lineage>
</organism>
<dbReference type="NCBIfam" id="TIGR00916">
    <property type="entry name" value="2A0604s01"/>
    <property type="match status" value="1"/>
</dbReference>
<evidence type="ECO:0000256" key="2">
    <source>
        <dbReference type="ARBA" id="ARBA00022448"/>
    </source>
</evidence>
<keyword evidence="2" id="KW-0813">Transport</keyword>
<dbReference type="Gene3D" id="1.20.1640.10">
    <property type="entry name" value="Multidrug efflux transporter AcrB transmembrane domain"/>
    <property type="match status" value="2"/>
</dbReference>
<feature type="transmembrane region" description="Helical" evidence="9">
    <location>
        <begin position="400"/>
        <end position="424"/>
    </location>
</feature>
<dbReference type="NCBIfam" id="TIGR01129">
    <property type="entry name" value="secD"/>
    <property type="match status" value="1"/>
</dbReference>
<evidence type="ECO:0000256" key="1">
    <source>
        <dbReference type="ARBA" id="ARBA00004651"/>
    </source>
</evidence>
<evidence type="ECO:0000313" key="12">
    <source>
        <dbReference type="EMBL" id="EKC54713.1"/>
    </source>
</evidence>
<feature type="transmembrane region" description="Helical" evidence="9">
    <location>
        <begin position="473"/>
        <end position="491"/>
    </location>
</feature>
<dbReference type="PANTHER" id="PTHR30081">
    <property type="entry name" value="PROTEIN-EXPORT MEMBRANE PROTEIN SEC"/>
    <property type="match status" value="1"/>
</dbReference>
<feature type="domain" description="Protein export membrane protein SecD/SecF C-terminal" evidence="10">
    <location>
        <begin position="566"/>
        <end position="743"/>
    </location>
</feature>
<dbReference type="PRINTS" id="PR01755">
    <property type="entry name" value="SECFTRNLCASE"/>
</dbReference>
<dbReference type="InterPro" id="IPR022645">
    <property type="entry name" value="SecD/SecF_bac"/>
</dbReference>
<accession>K1SBB7</accession>
<proteinExistence type="inferred from homology"/>
<evidence type="ECO:0000256" key="3">
    <source>
        <dbReference type="ARBA" id="ARBA00022475"/>
    </source>
</evidence>
<dbReference type="SUPFAM" id="SSF82866">
    <property type="entry name" value="Multidrug efflux transporter AcrB transmembrane domain"/>
    <property type="match status" value="2"/>
</dbReference>
<evidence type="ECO:0000256" key="8">
    <source>
        <dbReference type="ARBA" id="ARBA00023136"/>
    </source>
</evidence>
<feature type="transmembrane region" description="Helical" evidence="9">
    <location>
        <begin position="720"/>
        <end position="742"/>
    </location>
</feature>
<evidence type="ECO:0000259" key="11">
    <source>
        <dbReference type="Pfam" id="PF21760"/>
    </source>
</evidence>
<evidence type="ECO:0000256" key="9">
    <source>
        <dbReference type="SAM" id="Phobius"/>
    </source>
</evidence>
<feature type="transmembrane region" description="Helical" evidence="9">
    <location>
        <begin position="330"/>
        <end position="351"/>
    </location>
</feature>
<dbReference type="Pfam" id="PF07549">
    <property type="entry name" value="Sec_GG"/>
    <property type="match status" value="1"/>
</dbReference>
<name>K1SBB7_9ZZZZ</name>
<dbReference type="InterPro" id="IPR005665">
    <property type="entry name" value="SecF_bac"/>
</dbReference>
<keyword evidence="4 9" id="KW-0812">Transmembrane</keyword>
<feature type="transmembrane region" description="Helical" evidence="9">
    <location>
        <begin position="687"/>
        <end position="708"/>
    </location>
</feature>
<keyword evidence="6 9" id="KW-1133">Transmembrane helix</keyword>
<dbReference type="InterPro" id="IPR022813">
    <property type="entry name" value="SecD/SecF_arch_bac"/>
</dbReference>
<dbReference type="InterPro" id="IPR022646">
    <property type="entry name" value="SecD/SecF_CS"/>
</dbReference>
<feature type="domain" description="Protein export membrane protein SecD/SecF C-terminal" evidence="10">
    <location>
        <begin position="256"/>
        <end position="425"/>
    </location>
</feature>
<dbReference type="NCBIfam" id="TIGR00966">
    <property type="entry name" value="transloc_SecF"/>
    <property type="match status" value="1"/>
</dbReference>
<feature type="transmembrane region" description="Helical" evidence="9">
    <location>
        <begin position="372"/>
        <end position="394"/>
    </location>
</feature>
<dbReference type="Pfam" id="PF21760">
    <property type="entry name" value="SecD_1st"/>
    <property type="match status" value="1"/>
</dbReference>
<dbReference type="Pfam" id="PF02355">
    <property type="entry name" value="SecD_SecF_C"/>
    <property type="match status" value="2"/>
</dbReference>
<evidence type="ECO:0000256" key="5">
    <source>
        <dbReference type="ARBA" id="ARBA00022927"/>
    </source>
</evidence>
<dbReference type="EMBL" id="AJWZ01008227">
    <property type="protein sequence ID" value="EKC54713.1"/>
    <property type="molecule type" value="Genomic_DNA"/>
</dbReference>
<gene>
    <name evidence="12" type="ORF">OBE_11943</name>
</gene>
<dbReference type="FunFam" id="1.20.1640.10:FF:000024">
    <property type="entry name" value="Multifunctional fusion protein"/>
    <property type="match status" value="1"/>
</dbReference>
<sequence>MNRGVNMKKKKNKLKKVGLKRTIITTIVLTILAVGICFCFKPIFKNLKFGLDLQGGFEVLYEAKSIDGSKMTKEKMQATYKTLSKRIDSLGVSEPEIILEGNNKIRVKLAGVKNEEEARKQLSTVATLSFRDVNDNLLMTSDILNSANAAKVSEDAKGNPAVSLSIKDKDKFYNVTNRIKDYSNNNNIIVIWLDFQEGEDSYASEQQKCGTTGSSCLSAATVSQAFASDVIIQGNFSKEEATNLVDLINSGSLPSKLTEISSKTVEASFGDNTLNKIVIAGVIGMLLIVVTLTFFYHFSGFISTICMLIYTILVFGVFWTIGGVLTLPGIAALILGIGMAVDSNVITFSRIKDELYKGKGVETACKLGTKESLSSIIDANITTLLVAIIMFIFGESSIKGYATMSIITVFVTMFTMVFLTRYLLDLFVKTKFFDSRPNLFIGVSKNDIPDVNKGETIKVEPFKKVNFISKTKFFATFSIIVIVVGAVLVGVKGFNLGVDFKSGSDIALVTSEKVNKTEIEKDLKELNLTSTEITIADEQTDILISNVLNDTELKTVKNYFKTKYNASVDIGVISNVVKQDLIKNAIYSVLLSLIGIIIYVSIRFKFSYAIGGIVALLHDVLMMFAVFAITRLEVNTMFIAAVLAIIGYSINDTIVCFDRIRENLKQYDKKLTKEKLKEIVNKSLQETFTRTIVTALTTIFCIIGLMLFGPKDIFAFDTAMLVGSIAGTYSSIFIAINIFLFFESKNLNKTPKAKKVYKDDVEEKLVKGVNC</sequence>
<feature type="transmembrane region" description="Helical" evidence="9">
    <location>
        <begin position="277"/>
        <end position="298"/>
    </location>
</feature>
<comment type="subcellular location">
    <subcellularLocation>
        <location evidence="1">Cell membrane</location>
        <topology evidence="1">Multi-pass membrane protein</topology>
    </subcellularLocation>
</comment>
<evidence type="ECO:0000256" key="4">
    <source>
        <dbReference type="ARBA" id="ARBA00022692"/>
    </source>
</evidence>
<evidence type="ECO:0000259" key="10">
    <source>
        <dbReference type="Pfam" id="PF02355"/>
    </source>
</evidence>
<dbReference type="InterPro" id="IPR005791">
    <property type="entry name" value="SecD"/>
</dbReference>
<dbReference type="GO" id="GO:0005886">
    <property type="term" value="C:plasma membrane"/>
    <property type="evidence" value="ECO:0007669"/>
    <property type="project" value="UniProtKB-SubCell"/>
</dbReference>
<dbReference type="GO" id="GO:0006886">
    <property type="term" value="P:intracellular protein transport"/>
    <property type="evidence" value="ECO:0007669"/>
    <property type="project" value="InterPro"/>
</dbReference>
<keyword evidence="5" id="KW-0653">Protein transport</keyword>
<dbReference type="InterPro" id="IPR048634">
    <property type="entry name" value="SecD_SecF_C"/>
</dbReference>
<dbReference type="HAMAP" id="MF_01464_B">
    <property type="entry name" value="SecF_B"/>
    <property type="match status" value="1"/>
</dbReference>
<comment type="caution">
    <text evidence="12">The sequence shown here is derived from an EMBL/GenBank/DDBJ whole genome shotgun (WGS) entry which is preliminary data.</text>
</comment>
<dbReference type="Gene3D" id="3.30.70.3220">
    <property type="match status" value="1"/>
</dbReference>